<keyword evidence="3" id="KW-0808">Transferase</keyword>
<evidence type="ECO:0000256" key="1">
    <source>
        <dbReference type="ARBA" id="ARBA00001798"/>
    </source>
</evidence>
<keyword evidence="8" id="KW-0862">Zinc</keyword>
<dbReference type="PROSITE" id="PS50089">
    <property type="entry name" value="ZF_RING_2"/>
    <property type="match status" value="1"/>
</dbReference>
<keyword evidence="7" id="KW-0833">Ubl conjugation pathway</keyword>
<evidence type="ECO:0000256" key="6">
    <source>
        <dbReference type="ARBA" id="ARBA00022771"/>
    </source>
</evidence>
<comment type="catalytic activity">
    <reaction evidence="1">
        <text>[E2 ubiquitin-conjugating enzyme]-S-ubiquitinyl-L-cysteine + [acceptor protein]-L-lysine = [E2 ubiquitin-conjugating enzyme]-L-cysteine + [acceptor protein]-N(6)-ubiquitinyl-L-lysine.</text>
        <dbReference type="EC" id="2.3.2.31"/>
    </reaction>
</comment>
<name>A0ABN9W1X6_9DINO</name>
<evidence type="ECO:0000313" key="13">
    <source>
        <dbReference type="Proteomes" id="UP001189429"/>
    </source>
</evidence>
<protein>
    <recommendedName>
        <fullName evidence="2">RBR-type E3 ubiquitin transferase</fullName>
        <ecNumber evidence="2">2.3.2.31</ecNumber>
    </recommendedName>
</protein>
<feature type="domain" description="RING-type" evidence="11">
    <location>
        <begin position="87"/>
        <end position="266"/>
    </location>
</feature>
<dbReference type="InterPro" id="IPR002867">
    <property type="entry name" value="IBR_dom"/>
</dbReference>
<dbReference type="SUPFAM" id="SSF57850">
    <property type="entry name" value="RING/U-box"/>
    <property type="match status" value="1"/>
</dbReference>
<dbReference type="InterPro" id="IPR013083">
    <property type="entry name" value="Znf_RING/FYVE/PHD"/>
</dbReference>
<dbReference type="InterPro" id="IPR044066">
    <property type="entry name" value="TRIAD_supradom"/>
</dbReference>
<dbReference type="Gene3D" id="2.20.25.20">
    <property type="match status" value="1"/>
</dbReference>
<proteinExistence type="predicted"/>
<reference evidence="12" key="1">
    <citation type="submission" date="2023-10" db="EMBL/GenBank/DDBJ databases">
        <authorList>
            <person name="Chen Y."/>
            <person name="Shah S."/>
            <person name="Dougan E. K."/>
            <person name="Thang M."/>
            <person name="Chan C."/>
        </authorList>
    </citation>
    <scope>NUCLEOTIDE SEQUENCE [LARGE SCALE GENOMIC DNA]</scope>
</reference>
<organism evidence="12 13">
    <name type="scientific">Prorocentrum cordatum</name>
    <dbReference type="NCBI Taxonomy" id="2364126"/>
    <lineage>
        <taxon>Eukaryota</taxon>
        <taxon>Sar</taxon>
        <taxon>Alveolata</taxon>
        <taxon>Dinophyceae</taxon>
        <taxon>Prorocentrales</taxon>
        <taxon>Prorocentraceae</taxon>
        <taxon>Prorocentrum</taxon>
    </lineage>
</organism>
<dbReference type="InterPro" id="IPR017907">
    <property type="entry name" value="Znf_RING_CS"/>
</dbReference>
<dbReference type="PROSITE" id="PS51873">
    <property type="entry name" value="TRIAD"/>
    <property type="match status" value="1"/>
</dbReference>
<keyword evidence="13" id="KW-1185">Reference proteome</keyword>
<keyword evidence="6 9" id="KW-0863">Zinc-finger</keyword>
<evidence type="ECO:0000256" key="7">
    <source>
        <dbReference type="ARBA" id="ARBA00022786"/>
    </source>
</evidence>
<evidence type="ECO:0000256" key="8">
    <source>
        <dbReference type="ARBA" id="ARBA00022833"/>
    </source>
</evidence>
<dbReference type="PANTHER" id="PTHR11685">
    <property type="entry name" value="RBR FAMILY RING FINGER AND IBR DOMAIN-CONTAINING"/>
    <property type="match status" value="1"/>
</dbReference>
<accession>A0ABN9W1X6</accession>
<dbReference type="PROSITE" id="PS00518">
    <property type="entry name" value="ZF_RING_1"/>
    <property type="match status" value="1"/>
</dbReference>
<dbReference type="InterPro" id="IPR031127">
    <property type="entry name" value="E3_UB_ligase_RBR"/>
</dbReference>
<dbReference type="Pfam" id="PF01485">
    <property type="entry name" value="IBR"/>
    <property type="match status" value="1"/>
</dbReference>
<feature type="domain" description="RING-type" evidence="10">
    <location>
        <begin position="91"/>
        <end position="141"/>
    </location>
</feature>
<evidence type="ECO:0000259" key="11">
    <source>
        <dbReference type="PROSITE" id="PS51873"/>
    </source>
</evidence>
<evidence type="ECO:0000259" key="10">
    <source>
        <dbReference type="PROSITE" id="PS50089"/>
    </source>
</evidence>
<dbReference type="CDD" id="cd20335">
    <property type="entry name" value="BRcat_RBR"/>
    <property type="match status" value="1"/>
</dbReference>
<keyword evidence="4" id="KW-0479">Metal-binding</keyword>
<dbReference type="Proteomes" id="UP001189429">
    <property type="component" value="Unassembled WGS sequence"/>
</dbReference>
<dbReference type="InterPro" id="IPR001841">
    <property type="entry name" value="Znf_RING"/>
</dbReference>
<gene>
    <name evidence="12" type="ORF">PCOR1329_LOCUS62245</name>
</gene>
<evidence type="ECO:0000313" key="12">
    <source>
        <dbReference type="EMBL" id="CAK0878514.1"/>
    </source>
</evidence>
<evidence type="ECO:0000256" key="2">
    <source>
        <dbReference type="ARBA" id="ARBA00012251"/>
    </source>
</evidence>
<dbReference type="SMART" id="SM00647">
    <property type="entry name" value="IBR"/>
    <property type="match status" value="1"/>
</dbReference>
<sequence length="266" mass="28665">MTDLTAVLRAAMLGEAQGPSRADRFRPDPSRFRCTPTMRCGPMFSHGAAVRPGAADAIRCRCHVDAAQSDVHVESIRFTDLMLSLRGGVRCLICLEHQQAGAADHDAGLPCGHPVCAECAFEYVRSLVGQGRVASRDLCCPDPSCRGPLPEAFVSRLLGASPEGERLLQRLLEFQARRFEPAPEDGEVLVACPSAGCGKVLIPEELVARKEEVTCLLCVRSFCAACCQPAHRGISCEAAELERMDPRLRELIARAARFSATCAASS</sequence>
<evidence type="ECO:0000256" key="3">
    <source>
        <dbReference type="ARBA" id="ARBA00022679"/>
    </source>
</evidence>
<dbReference type="Gene3D" id="3.30.40.10">
    <property type="entry name" value="Zinc/RING finger domain, C3HC4 (zinc finger)"/>
    <property type="match status" value="1"/>
</dbReference>
<evidence type="ECO:0000256" key="4">
    <source>
        <dbReference type="ARBA" id="ARBA00022723"/>
    </source>
</evidence>
<comment type="caution">
    <text evidence="12">The sequence shown here is derived from an EMBL/GenBank/DDBJ whole genome shotgun (WGS) entry which is preliminary data.</text>
</comment>
<evidence type="ECO:0000256" key="9">
    <source>
        <dbReference type="PROSITE-ProRule" id="PRU00175"/>
    </source>
</evidence>
<evidence type="ECO:0000256" key="5">
    <source>
        <dbReference type="ARBA" id="ARBA00022737"/>
    </source>
</evidence>
<dbReference type="EMBL" id="CAUYUJ010017854">
    <property type="protein sequence ID" value="CAK0878514.1"/>
    <property type="molecule type" value="Genomic_DNA"/>
</dbReference>
<dbReference type="EC" id="2.3.2.31" evidence="2"/>
<keyword evidence="5" id="KW-0677">Repeat</keyword>